<evidence type="ECO:0008006" key="3">
    <source>
        <dbReference type="Google" id="ProtNLM"/>
    </source>
</evidence>
<accession>A0A2N5N2V0</accession>
<proteinExistence type="predicted"/>
<dbReference type="RefSeq" id="WP_028597861.1">
    <property type="nucleotide sequence ID" value="NZ_BIMM01000068.1"/>
</dbReference>
<name>A0A2N5N2V0_9BACL</name>
<evidence type="ECO:0000313" key="2">
    <source>
        <dbReference type="Proteomes" id="UP000234789"/>
    </source>
</evidence>
<sequence length="115" mass="13080">MENVPLKDRNVYEDFDVETDILYYRLGSSGLVSFHGSNYNIKKKLSADQIGRLRSGSFYPLSSDCYVNTSLISDIVDNTIYFGSKGPEAKRVPISRWKAYLLRSHLSRLHSPTAQ</sequence>
<comment type="caution">
    <text evidence="1">The sequence shown here is derived from an EMBL/GenBank/DDBJ whole genome shotgun (WGS) entry which is preliminary data.</text>
</comment>
<organism evidence="1 2">
    <name type="scientific">Paenibacillus pasadenensis</name>
    <dbReference type="NCBI Taxonomy" id="217090"/>
    <lineage>
        <taxon>Bacteria</taxon>
        <taxon>Bacillati</taxon>
        <taxon>Bacillota</taxon>
        <taxon>Bacilli</taxon>
        <taxon>Bacillales</taxon>
        <taxon>Paenibacillaceae</taxon>
        <taxon>Paenibacillus</taxon>
    </lineage>
</organism>
<protein>
    <recommendedName>
        <fullName evidence="3">HTH LytTR-type domain-containing protein</fullName>
    </recommendedName>
</protein>
<dbReference type="OrthoDB" id="2613016at2"/>
<reference evidence="1 2" key="1">
    <citation type="submission" date="2017-05" db="EMBL/GenBank/DDBJ databases">
        <title>Functional genome analysis of Paenibacillus pasadenensis strain R16: insights on endophytic life style and antifungal activity.</title>
        <authorList>
            <person name="Passera A."/>
            <person name="Marcolungo L."/>
            <person name="Casati P."/>
            <person name="Brasca M."/>
            <person name="Quaglino F."/>
            <person name="Delledonne M."/>
        </authorList>
    </citation>
    <scope>NUCLEOTIDE SEQUENCE [LARGE SCALE GENOMIC DNA]</scope>
    <source>
        <strain evidence="1 2">R16</strain>
    </source>
</reference>
<gene>
    <name evidence="1" type="ORF">B8V81_3080</name>
</gene>
<evidence type="ECO:0000313" key="1">
    <source>
        <dbReference type="EMBL" id="PLT44649.1"/>
    </source>
</evidence>
<keyword evidence="2" id="KW-1185">Reference proteome</keyword>
<dbReference type="Proteomes" id="UP000234789">
    <property type="component" value="Unassembled WGS sequence"/>
</dbReference>
<dbReference type="AlphaFoldDB" id="A0A2N5N2V0"/>
<dbReference type="EMBL" id="NFEZ01000004">
    <property type="protein sequence ID" value="PLT44649.1"/>
    <property type="molecule type" value="Genomic_DNA"/>
</dbReference>